<evidence type="ECO:0000256" key="2">
    <source>
        <dbReference type="ARBA" id="ARBA00011233"/>
    </source>
</evidence>
<accession>A0A6L8W3Y1</accession>
<sequence length="354" mass="36992">MKKAILGTTALVAVGALAAAPASAAEKIQLGVGGYMQSTYFYQDSDEPAGTPSRISDRVTQEGEIWFTGETTLDNGIKFGVNVQLEAYQATDQIDETYIYVEGSFGRVLLGSENSASYLMHFTSPSPVPMYSADSNNIAPTGQANTTYNNMFSDADKITYFSPRFAGFQFGASYVPDGNSETGQASVYAAPAYESGLDRGYSVAVNYVNKFGGVDLGVSAGYEEAEVGGASEDQSAYSFGTSVGFAGFTVGAGYAVDKDLAGVSDSDRKAWSAGVKYGMGPWAVGVQYSKTTDEPAAGADIDATTWVIGGQYVLGPGITAFGGVEIDDNDLTASSATRMAGKTNTFFVGTAVNF</sequence>
<dbReference type="InterPro" id="IPR023614">
    <property type="entry name" value="Porin_dom_sf"/>
</dbReference>
<dbReference type="RefSeq" id="WP_161314339.1">
    <property type="nucleotide sequence ID" value="NZ_WTUW01000001.1"/>
</dbReference>
<dbReference type="CDD" id="cd00342">
    <property type="entry name" value="gram_neg_porins"/>
    <property type="match status" value="1"/>
</dbReference>
<evidence type="ECO:0000256" key="6">
    <source>
        <dbReference type="ARBA" id="ARBA00022729"/>
    </source>
</evidence>
<gene>
    <name evidence="13" type="ORF">GQE98_04065</name>
</gene>
<dbReference type="GO" id="GO:0015288">
    <property type="term" value="F:porin activity"/>
    <property type="evidence" value="ECO:0007669"/>
    <property type="project" value="UniProtKB-KW"/>
</dbReference>
<reference evidence="13 14" key="1">
    <citation type="submission" date="2019-12" db="EMBL/GenBank/DDBJ databases">
        <title>Snethiella sp. nov. sp. isolated from sea sand.</title>
        <authorList>
            <person name="Kim J."/>
            <person name="Jeong S.E."/>
            <person name="Jung H.S."/>
            <person name="Jeon C.O."/>
        </authorList>
    </citation>
    <scope>NUCLEOTIDE SEQUENCE [LARGE SCALE GENOMIC DNA]</scope>
    <source>
        <strain evidence="13 14">DP05</strain>
    </source>
</reference>
<dbReference type="EMBL" id="WTUW01000001">
    <property type="protein sequence ID" value="MZR29806.1"/>
    <property type="molecule type" value="Genomic_DNA"/>
</dbReference>
<dbReference type="AlphaFoldDB" id="A0A6L8W3Y1"/>
<evidence type="ECO:0000256" key="1">
    <source>
        <dbReference type="ARBA" id="ARBA00004571"/>
    </source>
</evidence>
<keyword evidence="5" id="KW-0812">Transmembrane</keyword>
<keyword evidence="8" id="KW-0626">Porin</keyword>
<keyword evidence="4" id="KW-1134">Transmembrane beta strand</keyword>
<evidence type="ECO:0000256" key="9">
    <source>
        <dbReference type="ARBA" id="ARBA00023136"/>
    </source>
</evidence>
<dbReference type="InterPro" id="IPR033900">
    <property type="entry name" value="Gram_neg_porin_domain"/>
</dbReference>
<keyword evidence="10" id="KW-0998">Cell outer membrane</keyword>
<keyword evidence="7" id="KW-0406">Ion transport</keyword>
<evidence type="ECO:0000259" key="12">
    <source>
        <dbReference type="Pfam" id="PF13609"/>
    </source>
</evidence>
<evidence type="ECO:0000313" key="13">
    <source>
        <dbReference type="EMBL" id="MZR29806.1"/>
    </source>
</evidence>
<dbReference type="SUPFAM" id="SSF56935">
    <property type="entry name" value="Porins"/>
    <property type="match status" value="1"/>
</dbReference>
<evidence type="ECO:0000256" key="4">
    <source>
        <dbReference type="ARBA" id="ARBA00022452"/>
    </source>
</evidence>
<keyword evidence="3" id="KW-0813">Transport</keyword>
<keyword evidence="14" id="KW-1185">Reference proteome</keyword>
<evidence type="ECO:0000256" key="7">
    <source>
        <dbReference type="ARBA" id="ARBA00023065"/>
    </source>
</evidence>
<feature type="domain" description="Porin" evidence="12">
    <location>
        <begin position="10"/>
        <end position="330"/>
    </location>
</feature>
<dbReference type="Pfam" id="PF13609">
    <property type="entry name" value="Porin_4"/>
    <property type="match status" value="1"/>
</dbReference>
<organism evidence="13 14">
    <name type="scientific">Sneathiella litorea</name>
    <dbReference type="NCBI Taxonomy" id="2606216"/>
    <lineage>
        <taxon>Bacteria</taxon>
        <taxon>Pseudomonadati</taxon>
        <taxon>Pseudomonadota</taxon>
        <taxon>Alphaproteobacteria</taxon>
        <taxon>Sneathiellales</taxon>
        <taxon>Sneathiellaceae</taxon>
        <taxon>Sneathiella</taxon>
    </lineage>
</organism>
<dbReference type="PANTHER" id="PTHR34501:SF9">
    <property type="entry name" value="MAJOR OUTER MEMBRANE PROTEIN P.IA"/>
    <property type="match status" value="1"/>
</dbReference>
<dbReference type="GO" id="GO:0006811">
    <property type="term" value="P:monoatomic ion transport"/>
    <property type="evidence" value="ECO:0007669"/>
    <property type="project" value="UniProtKB-KW"/>
</dbReference>
<keyword evidence="6 11" id="KW-0732">Signal</keyword>
<evidence type="ECO:0000256" key="5">
    <source>
        <dbReference type="ARBA" id="ARBA00022692"/>
    </source>
</evidence>
<comment type="caution">
    <text evidence="13">The sequence shown here is derived from an EMBL/GenBank/DDBJ whole genome shotgun (WGS) entry which is preliminary data.</text>
</comment>
<comment type="subunit">
    <text evidence="2">Homotrimer.</text>
</comment>
<evidence type="ECO:0000256" key="8">
    <source>
        <dbReference type="ARBA" id="ARBA00023114"/>
    </source>
</evidence>
<feature type="chain" id="PRO_5026924964" evidence="11">
    <location>
        <begin position="25"/>
        <end position="354"/>
    </location>
</feature>
<comment type="subcellular location">
    <subcellularLocation>
        <location evidence="1">Cell outer membrane</location>
        <topology evidence="1">Multi-pass membrane protein</topology>
    </subcellularLocation>
</comment>
<keyword evidence="9" id="KW-0472">Membrane</keyword>
<protein>
    <submittedName>
        <fullName evidence="13">Porin</fullName>
    </submittedName>
</protein>
<dbReference type="Proteomes" id="UP000476030">
    <property type="component" value="Unassembled WGS sequence"/>
</dbReference>
<dbReference type="Gene3D" id="2.40.160.10">
    <property type="entry name" value="Porin"/>
    <property type="match status" value="1"/>
</dbReference>
<dbReference type="InterPro" id="IPR050298">
    <property type="entry name" value="Gram-neg_bact_OMP"/>
</dbReference>
<dbReference type="GO" id="GO:0046930">
    <property type="term" value="C:pore complex"/>
    <property type="evidence" value="ECO:0007669"/>
    <property type="project" value="UniProtKB-KW"/>
</dbReference>
<evidence type="ECO:0000256" key="3">
    <source>
        <dbReference type="ARBA" id="ARBA00022448"/>
    </source>
</evidence>
<evidence type="ECO:0000313" key="14">
    <source>
        <dbReference type="Proteomes" id="UP000476030"/>
    </source>
</evidence>
<feature type="signal peptide" evidence="11">
    <location>
        <begin position="1"/>
        <end position="24"/>
    </location>
</feature>
<evidence type="ECO:0000256" key="11">
    <source>
        <dbReference type="SAM" id="SignalP"/>
    </source>
</evidence>
<dbReference type="GO" id="GO:0009279">
    <property type="term" value="C:cell outer membrane"/>
    <property type="evidence" value="ECO:0007669"/>
    <property type="project" value="UniProtKB-SubCell"/>
</dbReference>
<evidence type="ECO:0000256" key="10">
    <source>
        <dbReference type="ARBA" id="ARBA00023237"/>
    </source>
</evidence>
<name>A0A6L8W3Y1_9PROT</name>
<dbReference type="PANTHER" id="PTHR34501">
    <property type="entry name" value="PROTEIN YDDL-RELATED"/>
    <property type="match status" value="1"/>
</dbReference>
<proteinExistence type="predicted"/>